<evidence type="ECO:0000313" key="1">
    <source>
        <dbReference type="EMBL" id="GIY92578.1"/>
    </source>
</evidence>
<evidence type="ECO:0000313" key="2">
    <source>
        <dbReference type="Proteomes" id="UP001054945"/>
    </source>
</evidence>
<gene>
    <name evidence="1" type="ORF">CEXT_354501</name>
</gene>
<dbReference type="AlphaFoldDB" id="A0AAV4XD02"/>
<organism evidence="1 2">
    <name type="scientific">Caerostris extrusa</name>
    <name type="common">Bark spider</name>
    <name type="synonym">Caerostris bankana</name>
    <dbReference type="NCBI Taxonomy" id="172846"/>
    <lineage>
        <taxon>Eukaryota</taxon>
        <taxon>Metazoa</taxon>
        <taxon>Ecdysozoa</taxon>
        <taxon>Arthropoda</taxon>
        <taxon>Chelicerata</taxon>
        <taxon>Arachnida</taxon>
        <taxon>Araneae</taxon>
        <taxon>Araneomorphae</taxon>
        <taxon>Entelegynae</taxon>
        <taxon>Araneoidea</taxon>
        <taxon>Araneidae</taxon>
        <taxon>Caerostris</taxon>
    </lineage>
</organism>
<dbReference type="EMBL" id="BPLR01000164">
    <property type="protein sequence ID" value="GIY92578.1"/>
    <property type="molecule type" value="Genomic_DNA"/>
</dbReference>
<protein>
    <submittedName>
        <fullName evidence="1">Uncharacterized protein</fullName>
    </submittedName>
</protein>
<proteinExistence type="predicted"/>
<sequence length="91" mass="10685">MSQYTSTSTYQRRRSRIAGQTSCHLRRLTSCANKSGFEQNLTFHCPGRIYTKETSSVENNRNEIVCRYQVSMDKSCCRQIVSDRYYLVPWT</sequence>
<reference evidence="1 2" key="1">
    <citation type="submission" date="2021-06" db="EMBL/GenBank/DDBJ databases">
        <title>Caerostris extrusa draft genome.</title>
        <authorList>
            <person name="Kono N."/>
            <person name="Arakawa K."/>
        </authorList>
    </citation>
    <scope>NUCLEOTIDE SEQUENCE [LARGE SCALE GENOMIC DNA]</scope>
</reference>
<comment type="caution">
    <text evidence="1">The sequence shown here is derived from an EMBL/GenBank/DDBJ whole genome shotgun (WGS) entry which is preliminary data.</text>
</comment>
<name>A0AAV4XD02_CAEEX</name>
<accession>A0AAV4XD02</accession>
<keyword evidence="2" id="KW-1185">Reference proteome</keyword>
<dbReference type="Proteomes" id="UP001054945">
    <property type="component" value="Unassembled WGS sequence"/>
</dbReference>